<organism evidence="2 3">
    <name type="scientific">Fusarium torreyae</name>
    <dbReference type="NCBI Taxonomy" id="1237075"/>
    <lineage>
        <taxon>Eukaryota</taxon>
        <taxon>Fungi</taxon>
        <taxon>Dikarya</taxon>
        <taxon>Ascomycota</taxon>
        <taxon>Pezizomycotina</taxon>
        <taxon>Sordariomycetes</taxon>
        <taxon>Hypocreomycetidae</taxon>
        <taxon>Hypocreales</taxon>
        <taxon>Nectriaceae</taxon>
        <taxon>Fusarium</taxon>
    </lineage>
</organism>
<feature type="region of interest" description="Disordered" evidence="1">
    <location>
        <begin position="1"/>
        <end position="107"/>
    </location>
</feature>
<feature type="compositionally biased region" description="Polar residues" evidence="1">
    <location>
        <begin position="84"/>
        <end position="103"/>
    </location>
</feature>
<comment type="caution">
    <text evidence="2">The sequence shown here is derived from an EMBL/GenBank/DDBJ whole genome shotgun (WGS) entry which is preliminary data.</text>
</comment>
<feature type="compositionally biased region" description="Basic and acidic residues" evidence="1">
    <location>
        <begin position="42"/>
        <end position="52"/>
    </location>
</feature>
<reference evidence="2" key="1">
    <citation type="submission" date="2022-09" db="EMBL/GenBank/DDBJ databases">
        <title>Fusarium specimens isolated from Avocado Roots.</title>
        <authorList>
            <person name="Stajich J."/>
            <person name="Roper C."/>
            <person name="Heimlech-Rivalta G."/>
        </authorList>
    </citation>
    <scope>NUCLEOTIDE SEQUENCE</scope>
    <source>
        <strain evidence="2">CF00136</strain>
    </source>
</reference>
<evidence type="ECO:0000256" key="1">
    <source>
        <dbReference type="SAM" id="MobiDB-lite"/>
    </source>
</evidence>
<gene>
    <name evidence="2" type="ORF">NW762_013377</name>
</gene>
<dbReference type="AlphaFoldDB" id="A0A9W8RNF7"/>
<dbReference type="Proteomes" id="UP001152049">
    <property type="component" value="Unassembled WGS sequence"/>
</dbReference>
<protein>
    <submittedName>
        <fullName evidence="2">Uncharacterized protein</fullName>
    </submittedName>
</protein>
<proteinExistence type="predicted"/>
<evidence type="ECO:0000313" key="3">
    <source>
        <dbReference type="Proteomes" id="UP001152049"/>
    </source>
</evidence>
<evidence type="ECO:0000313" key="2">
    <source>
        <dbReference type="EMBL" id="KAJ4246825.1"/>
    </source>
</evidence>
<name>A0A9W8RNF7_9HYPO</name>
<sequence>MGYATRSGSRRLAEQQVMTPPKNPSLRSDANRALTAHSPSRPQERTICKPKDSMAVNKRRQDSQLVGKRRSNRTSRTLEDPIASDTSNVSETIARSSLGTTDGHQNKEIRHKIRHLMQLEMSRLERKVDFDERYAKFRQELAPDVTGGLTL</sequence>
<accession>A0A9W8RNF7</accession>
<dbReference type="EMBL" id="JAOQAZ010000041">
    <property type="protein sequence ID" value="KAJ4246825.1"/>
    <property type="molecule type" value="Genomic_DNA"/>
</dbReference>
<keyword evidence="3" id="KW-1185">Reference proteome</keyword>